<evidence type="ECO:0000313" key="2">
    <source>
        <dbReference type="Proteomes" id="UP001162156"/>
    </source>
</evidence>
<evidence type="ECO:0008006" key="3">
    <source>
        <dbReference type="Google" id="ProtNLM"/>
    </source>
</evidence>
<comment type="caution">
    <text evidence="1">The sequence shown here is derived from an EMBL/GenBank/DDBJ whole genome shotgun (WGS) entry which is preliminary data.</text>
</comment>
<accession>A0AAV8WP04</accession>
<name>A0AAV8WP04_9CUCU</name>
<reference evidence="1" key="1">
    <citation type="journal article" date="2023" name="Insect Mol. Biol.">
        <title>Genome sequencing provides insights into the evolution of gene families encoding plant cell wall-degrading enzymes in longhorned beetles.</title>
        <authorList>
            <person name="Shin N.R."/>
            <person name="Okamura Y."/>
            <person name="Kirsch R."/>
            <person name="Pauchet Y."/>
        </authorList>
    </citation>
    <scope>NUCLEOTIDE SEQUENCE</scope>
    <source>
        <strain evidence="1">RBIC_L_NR</strain>
    </source>
</reference>
<dbReference type="Proteomes" id="UP001162156">
    <property type="component" value="Unassembled WGS sequence"/>
</dbReference>
<protein>
    <recommendedName>
        <fullName evidence="3">Transposase</fullName>
    </recommendedName>
</protein>
<organism evidence="1 2">
    <name type="scientific">Rhamnusium bicolor</name>
    <dbReference type="NCBI Taxonomy" id="1586634"/>
    <lineage>
        <taxon>Eukaryota</taxon>
        <taxon>Metazoa</taxon>
        <taxon>Ecdysozoa</taxon>
        <taxon>Arthropoda</taxon>
        <taxon>Hexapoda</taxon>
        <taxon>Insecta</taxon>
        <taxon>Pterygota</taxon>
        <taxon>Neoptera</taxon>
        <taxon>Endopterygota</taxon>
        <taxon>Coleoptera</taxon>
        <taxon>Polyphaga</taxon>
        <taxon>Cucujiformia</taxon>
        <taxon>Chrysomeloidea</taxon>
        <taxon>Cerambycidae</taxon>
        <taxon>Lepturinae</taxon>
        <taxon>Rhagiini</taxon>
        <taxon>Rhamnusium</taxon>
    </lineage>
</organism>
<dbReference type="AlphaFoldDB" id="A0AAV8WP04"/>
<sequence length="115" mass="12867">MESTDGDVICRKTIKLSKHDELDQILIKKIQSCDPSIKASTGWLDKFENCHGIKQLSVEGETLSANSAVVSECVNKLQAEIKNQNLTLSQVYNCDETELNWKALPQKTLGPHPQR</sequence>
<dbReference type="EMBL" id="JANEYF010005434">
    <property type="protein sequence ID" value="KAJ8928168.1"/>
    <property type="molecule type" value="Genomic_DNA"/>
</dbReference>
<proteinExistence type="predicted"/>
<gene>
    <name evidence="1" type="ORF">NQ314_019295</name>
</gene>
<evidence type="ECO:0000313" key="1">
    <source>
        <dbReference type="EMBL" id="KAJ8928168.1"/>
    </source>
</evidence>
<keyword evidence="2" id="KW-1185">Reference proteome</keyword>